<dbReference type="SMART" id="SM00646">
    <property type="entry name" value="Ami_3"/>
    <property type="match status" value="1"/>
</dbReference>
<dbReference type="InterPro" id="IPR050695">
    <property type="entry name" value="N-acetylmuramoyl_amidase_3"/>
</dbReference>
<sequence length="249" mass="27420">MKKKIELVMAVILLTSAFFLARKGSVLVNNGKAEEKEICIAIDAGHGGDDPGKIGINDAKEKDINLSIALKLKKLLEKEDIKIVLTRKDKNGLYSAGTSNKKVEDMRKRCDIITDAMPVFTVSVHQNSYTEEYVKGAQVFYFGQSAEGKELAETLQESLRVNLDPDNDRMAKANESYYLLKKTPTPTVIVECGFLSNTEEANLLITEEYQDKVAEAIKDGILTYLNGGEEGTEAVSGTEETGSTETVKR</sequence>
<accession>A0ABR7ICP5</accession>
<protein>
    <submittedName>
        <fullName evidence="3">N-acetylmuramoyl-L-alanine amidase</fullName>
    </submittedName>
</protein>
<dbReference type="EMBL" id="JACOQH010000010">
    <property type="protein sequence ID" value="MBC5754712.1"/>
    <property type="molecule type" value="Genomic_DNA"/>
</dbReference>
<reference evidence="3 4" key="1">
    <citation type="submission" date="2020-08" db="EMBL/GenBank/DDBJ databases">
        <title>Genome public.</title>
        <authorList>
            <person name="Liu C."/>
            <person name="Sun Q."/>
        </authorList>
    </citation>
    <scope>NUCLEOTIDE SEQUENCE [LARGE SCALE GENOMIC DNA]</scope>
    <source>
        <strain evidence="3 4">BX0805</strain>
    </source>
</reference>
<evidence type="ECO:0000259" key="2">
    <source>
        <dbReference type="SMART" id="SM00646"/>
    </source>
</evidence>
<keyword evidence="4" id="KW-1185">Reference proteome</keyword>
<dbReference type="RefSeq" id="WP_186982593.1">
    <property type="nucleotide sequence ID" value="NZ_JACOQH010000010.1"/>
</dbReference>
<proteinExistence type="predicted"/>
<evidence type="ECO:0000256" key="1">
    <source>
        <dbReference type="ARBA" id="ARBA00022801"/>
    </source>
</evidence>
<name>A0ABR7ICP5_9FIRM</name>
<evidence type="ECO:0000313" key="3">
    <source>
        <dbReference type="EMBL" id="MBC5754712.1"/>
    </source>
</evidence>
<dbReference type="CDD" id="cd02696">
    <property type="entry name" value="MurNAc-LAA"/>
    <property type="match status" value="1"/>
</dbReference>
<organism evidence="3 4">
    <name type="scientific">Roseburia yibonii</name>
    <dbReference type="NCBI Taxonomy" id="2763063"/>
    <lineage>
        <taxon>Bacteria</taxon>
        <taxon>Bacillati</taxon>
        <taxon>Bacillota</taxon>
        <taxon>Clostridia</taxon>
        <taxon>Lachnospirales</taxon>
        <taxon>Lachnospiraceae</taxon>
        <taxon>Roseburia</taxon>
    </lineage>
</organism>
<feature type="domain" description="MurNAc-LAA" evidence="2">
    <location>
        <begin position="110"/>
        <end position="222"/>
    </location>
</feature>
<comment type="caution">
    <text evidence="3">The sequence shown here is derived from an EMBL/GenBank/DDBJ whole genome shotgun (WGS) entry which is preliminary data.</text>
</comment>
<evidence type="ECO:0000313" key="4">
    <source>
        <dbReference type="Proteomes" id="UP000621540"/>
    </source>
</evidence>
<dbReference type="PANTHER" id="PTHR30404:SF0">
    <property type="entry name" value="N-ACETYLMURAMOYL-L-ALANINE AMIDASE AMIC"/>
    <property type="match status" value="1"/>
</dbReference>
<dbReference type="SUPFAM" id="SSF53187">
    <property type="entry name" value="Zn-dependent exopeptidases"/>
    <property type="match status" value="1"/>
</dbReference>
<dbReference type="Gene3D" id="3.40.630.40">
    <property type="entry name" value="Zn-dependent exopeptidases"/>
    <property type="match status" value="1"/>
</dbReference>
<dbReference type="InterPro" id="IPR002508">
    <property type="entry name" value="MurNAc-LAA_cat"/>
</dbReference>
<gene>
    <name evidence="3" type="ORF">H8Z76_11965</name>
</gene>
<keyword evidence="1" id="KW-0378">Hydrolase</keyword>
<dbReference type="Proteomes" id="UP000621540">
    <property type="component" value="Unassembled WGS sequence"/>
</dbReference>
<dbReference type="Pfam" id="PF01520">
    <property type="entry name" value="Amidase_3"/>
    <property type="match status" value="1"/>
</dbReference>
<dbReference type="PANTHER" id="PTHR30404">
    <property type="entry name" value="N-ACETYLMURAMOYL-L-ALANINE AMIDASE"/>
    <property type="match status" value="1"/>
</dbReference>